<evidence type="ECO:0000256" key="1">
    <source>
        <dbReference type="ARBA" id="ARBA00007365"/>
    </source>
</evidence>
<reference evidence="6" key="1">
    <citation type="submission" date="2021-04" db="EMBL/GenBank/DDBJ databases">
        <title>Oceanospirillales bacteria with DddD are important DMSP degraders in coastal seawater.</title>
        <authorList>
            <person name="Liu J."/>
        </authorList>
    </citation>
    <scope>NUCLEOTIDE SEQUENCE</scope>
    <source>
        <strain evidence="6">D13-1</strain>
    </source>
</reference>
<dbReference type="PROSITE" id="PS50072">
    <property type="entry name" value="CSA_PPIASE_2"/>
    <property type="match status" value="1"/>
</dbReference>
<feature type="signal peptide" evidence="4">
    <location>
        <begin position="1"/>
        <end position="22"/>
    </location>
</feature>
<dbReference type="GO" id="GO:0016853">
    <property type="term" value="F:isomerase activity"/>
    <property type="evidence" value="ECO:0007669"/>
    <property type="project" value="UniProtKB-KW"/>
</dbReference>
<gene>
    <name evidence="6" type="ORF">KDW95_01750</name>
</gene>
<evidence type="ECO:0000256" key="2">
    <source>
        <dbReference type="ARBA" id="ARBA00023110"/>
    </source>
</evidence>
<evidence type="ECO:0000256" key="3">
    <source>
        <dbReference type="ARBA" id="ARBA00023235"/>
    </source>
</evidence>
<keyword evidence="4" id="KW-0732">Signal</keyword>
<protein>
    <recommendedName>
        <fullName evidence="4">Peptidyl-prolyl cis-trans isomerase</fullName>
        <shortName evidence="4">PPIase</shortName>
        <ecNumber evidence="4">5.2.1.8</ecNumber>
    </recommendedName>
</protein>
<evidence type="ECO:0000313" key="7">
    <source>
        <dbReference type="Proteomes" id="UP001058461"/>
    </source>
</evidence>
<dbReference type="Proteomes" id="UP001058461">
    <property type="component" value="Chromosome"/>
</dbReference>
<accession>A0ABY5HPB6</accession>
<dbReference type="EMBL" id="CP073347">
    <property type="protein sequence ID" value="UTW14278.1"/>
    <property type="molecule type" value="Genomic_DNA"/>
</dbReference>
<dbReference type="InterPro" id="IPR020892">
    <property type="entry name" value="Cyclophilin-type_PPIase_CS"/>
</dbReference>
<dbReference type="InterPro" id="IPR029000">
    <property type="entry name" value="Cyclophilin-like_dom_sf"/>
</dbReference>
<dbReference type="CDD" id="cd01920">
    <property type="entry name" value="cyclophilin_EcCYP_like"/>
    <property type="match status" value="1"/>
</dbReference>
<dbReference type="InterPro" id="IPR002130">
    <property type="entry name" value="Cyclophilin-type_PPIase_dom"/>
</dbReference>
<proteinExistence type="inferred from homology"/>
<comment type="catalytic activity">
    <reaction evidence="4">
        <text>[protein]-peptidylproline (omega=180) = [protein]-peptidylproline (omega=0)</text>
        <dbReference type="Rhea" id="RHEA:16237"/>
        <dbReference type="Rhea" id="RHEA-COMP:10747"/>
        <dbReference type="Rhea" id="RHEA-COMP:10748"/>
        <dbReference type="ChEBI" id="CHEBI:83833"/>
        <dbReference type="ChEBI" id="CHEBI:83834"/>
        <dbReference type="EC" id="5.2.1.8"/>
    </reaction>
</comment>
<keyword evidence="3 4" id="KW-0413">Isomerase</keyword>
<dbReference type="EC" id="5.2.1.8" evidence="4"/>
<feature type="chain" id="PRO_5044992074" description="Peptidyl-prolyl cis-trans isomerase" evidence="4">
    <location>
        <begin position="23"/>
        <end position="199"/>
    </location>
</feature>
<dbReference type="Pfam" id="PF00160">
    <property type="entry name" value="Pro_isomerase"/>
    <property type="match status" value="1"/>
</dbReference>
<dbReference type="PANTHER" id="PTHR43246">
    <property type="entry name" value="PEPTIDYL-PROLYL CIS-TRANS ISOMERASE CYP38, CHLOROPLASTIC"/>
    <property type="match status" value="1"/>
</dbReference>
<keyword evidence="2 4" id="KW-0697">Rotamase</keyword>
<dbReference type="InterPro" id="IPR044665">
    <property type="entry name" value="E_coli_cyclophilin_A-like"/>
</dbReference>
<dbReference type="Gene3D" id="2.40.100.10">
    <property type="entry name" value="Cyclophilin-like"/>
    <property type="match status" value="1"/>
</dbReference>
<evidence type="ECO:0000256" key="4">
    <source>
        <dbReference type="RuleBase" id="RU363019"/>
    </source>
</evidence>
<comment type="similarity">
    <text evidence="1 4">Belongs to the cyclophilin-type PPIase family.</text>
</comment>
<dbReference type="PROSITE" id="PS00170">
    <property type="entry name" value="CSA_PPIASE_1"/>
    <property type="match status" value="1"/>
</dbReference>
<keyword evidence="7" id="KW-1185">Reference proteome</keyword>
<evidence type="ECO:0000313" key="6">
    <source>
        <dbReference type="EMBL" id="UTW14278.1"/>
    </source>
</evidence>
<dbReference type="PRINTS" id="PR00153">
    <property type="entry name" value="CSAPPISMRASE"/>
</dbReference>
<name>A0ABY5HPB6_9GAMM</name>
<comment type="function">
    <text evidence="4">PPIases accelerate the folding of proteins. It catalyzes the cis-trans isomerization of proline imidic peptide bonds in oligopeptides.</text>
</comment>
<feature type="domain" description="PPIase cyclophilin-type" evidence="5">
    <location>
        <begin position="29"/>
        <end position="183"/>
    </location>
</feature>
<sequence length="199" mass="21267">MLRNTALSCGLIIGLGALPLQAGPLVQMQTSAGNLEIELFEEQAPKTVANFLQYVDEGYYDGTIFHRVIPGFMIQGGGFTQDMQKKDTRAPIENESGNGLSNLAGTLSMARTSAPHSATAQFFINSVDNPRLDARGSQHGYAVFGRVSKGMDVVSTISSTPTTVRPPHRDVPQTPIVILGIQPVTAPMQAPQQQDTGAQ</sequence>
<organism evidence="6 7">
    <name type="scientific">Marinobacterium rhizophilum</name>
    <dbReference type="NCBI Taxonomy" id="420402"/>
    <lineage>
        <taxon>Bacteria</taxon>
        <taxon>Pseudomonadati</taxon>
        <taxon>Pseudomonadota</taxon>
        <taxon>Gammaproteobacteria</taxon>
        <taxon>Oceanospirillales</taxon>
        <taxon>Oceanospirillaceae</taxon>
        <taxon>Marinobacterium</taxon>
    </lineage>
</organism>
<dbReference type="SUPFAM" id="SSF50891">
    <property type="entry name" value="Cyclophilin-like"/>
    <property type="match status" value="1"/>
</dbReference>
<evidence type="ECO:0000259" key="5">
    <source>
        <dbReference type="PROSITE" id="PS50072"/>
    </source>
</evidence>